<dbReference type="CDD" id="cd00096">
    <property type="entry name" value="Ig"/>
    <property type="match status" value="1"/>
</dbReference>
<dbReference type="InterPro" id="IPR003599">
    <property type="entry name" value="Ig_sub"/>
</dbReference>
<feature type="domain" description="Ig-like" evidence="7">
    <location>
        <begin position="352"/>
        <end position="444"/>
    </location>
</feature>
<reference evidence="8 9" key="1">
    <citation type="submission" date="2024-01" db="EMBL/GenBank/DDBJ databases">
        <authorList>
            <person name="Alioto T."/>
            <person name="Alioto T."/>
            <person name="Gomez Garrido J."/>
        </authorList>
    </citation>
    <scope>NUCLEOTIDE SEQUENCE [LARGE SCALE GENOMIC DNA]</scope>
</reference>
<evidence type="ECO:0000256" key="1">
    <source>
        <dbReference type="ARBA" id="ARBA00004167"/>
    </source>
</evidence>
<evidence type="ECO:0000256" key="6">
    <source>
        <dbReference type="SAM" id="SignalP"/>
    </source>
</evidence>
<dbReference type="SMART" id="SM00409">
    <property type="entry name" value="IG"/>
    <property type="match status" value="8"/>
</dbReference>
<feature type="chain" id="PRO_5043550372" evidence="6">
    <location>
        <begin position="20"/>
        <end position="1437"/>
    </location>
</feature>
<feature type="domain" description="Ig-like" evidence="7">
    <location>
        <begin position="766"/>
        <end position="849"/>
    </location>
</feature>
<evidence type="ECO:0000256" key="2">
    <source>
        <dbReference type="ARBA" id="ARBA00023136"/>
    </source>
</evidence>
<keyword evidence="5" id="KW-0812">Transmembrane</keyword>
<keyword evidence="3" id="KW-1015">Disulfide bond</keyword>
<evidence type="ECO:0000256" key="4">
    <source>
        <dbReference type="SAM" id="MobiDB-lite"/>
    </source>
</evidence>
<dbReference type="Proteomes" id="UP001314229">
    <property type="component" value="Unassembled WGS sequence"/>
</dbReference>
<name>A0AAV1P1N5_SCOSC</name>
<feature type="compositionally biased region" description="Polar residues" evidence="4">
    <location>
        <begin position="1285"/>
        <end position="1296"/>
    </location>
</feature>
<dbReference type="InterPro" id="IPR013162">
    <property type="entry name" value="CD80_C2-set"/>
</dbReference>
<evidence type="ECO:0000313" key="9">
    <source>
        <dbReference type="Proteomes" id="UP001314229"/>
    </source>
</evidence>
<dbReference type="InterPro" id="IPR003598">
    <property type="entry name" value="Ig_sub2"/>
</dbReference>
<dbReference type="SUPFAM" id="SSF48726">
    <property type="entry name" value="Immunoglobulin"/>
    <property type="match status" value="6"/>
</dbReference>
<dbReference type="InterPro" id="IPR007110">
    <property type="entry name" value="Ig-like_dom"/>
</dbReference>
<feature type="domain" description="Ig-like" evidence="7">
    <location>
        <begin position="664"/>
        <end position="756"/>
    </location>
</feature>
<gene>
    <name evidence="8" type="ORF">FSCOSCO3_A001523</name>
</gene>
<dbReference type="InterPro" id="IPR013783">
    <property type="entry name" value="Ig-like_fold"/>
</dbReference>
<proteinExistence type="predicted"/>
<evidence type="ECO:0000259" key="7">
    <source>
        <dbReference type="PROSITE" id="PS50835"/>
    </source>
</evidence>
<keyword evidence="8" id="KW-0675">Receptor</keyword>
<feature type="domain" description="Ig-like" evidence="7">
    <location>
        <begin position="940"/>
        <end position="1021"/>
    </location>
</feature>
<feature type="compositionally biased region" description="Basic and acidic residues" evidence="4">
    <location>
        <begin position="1343"/>
        <end position="1354"/>
    </location>
</feature>
<protein>
    <submittedName>
        <fullName evidence="8">B-cell receptor CD22-like isoform X1</fullName>
    </submittedName>
</protein>
<keyword evidence="6" id="KW-0732">Signal</keyword>
<feature type="transmembrane region" description="Helical" evidence="5">
    <location>
        <begin position="1129"/>
        <end position="1151"/>
    </location>
</feature>
<feature type="domain" description="Ig-like" evidence="7">
    <location>
        <begin position="1026"/>
        <end position="1117"/>
    </location>
</feature>
<evidence type="ECO:0000256" key="5">
    <source>
        <dbReference type="SAM" id="Phobius"/>
    </source>
</evidence>
<feature type="region of interest" description="Disordered" evidence="4">
    <location>
        <begin position="1285"/>
        <end position="1313"/>
    </location>
</feature>
<dbReference type="PROSITE" id="PS50835">
    <property type="entry name" value="IG_LIKE"/>
    <property type="match status" value="7"/>
</dbReference>
<dbReference type="InterPro" id="IPR013098">
    <property type="entry name" value="Ig_I-set"/>
</dbReference>
<feature type="region of interest" description="Disordered" evidence="4">
    <location>
        <begin position="1326"/>
        <end position="1389"/>
    </location>
</feature>
<dbReference type="PANTHER" id="PTHR46484:SF8">
    <property type="entry name" value="B-CELL RECEPTOR CD22-LIKE-RELATED"/>
    <property type="match status" value="1"/>
</dbReference>
<dbReference type="Pfam" id="PF13927">
    <property type="entry name" value="Ig_3"/>
    <property type="match status" value="1"/>
</dbReference>
<dbReference type="SMART" id="SM00408">
    <property type="entry name" value="IGc2"/>
    <property type="match status" value="3"/>
</dbReference>
<organism evidence="8 9">
    <name type="scientific">Scomber scombrus</name>
    <name type="common">Atlantic mackerel</name>
    <name type="synonym">Scomber vernalis</name>
    <dbReference type="NCBI Taxonomy" id="13677"/>
    <lineage>
        <taxon>Eukaryota</taxon>
        <taxon>Metazoa</taxon>
        <taxon>Chordata</taxon>
        <taxon>Craniata</taxon>
        <taxon>Vertebrata</taxon>
        <taxon>Euteleostomi</taxon>
        <taxon>Actinopterygii</taxon>
        <taxon>Neopterygii</taxon>
        <taxon>Teleostei</taxon>
        <taxon>Neoteleostei</taxon>
        <taxon>Acanthomorphata</taxon>
        <taxon>Pelagiaria</taxon>
        <taxon>Scombriformes</taxon>
        <taxon>Scombridae</taxon>
        <taxon>Scomber</taxon>
    </lineage>
</organism>
<dbReference type="GO" id="GO:0016020">
    <property type="term" value="C:membrane"/>
    <property type="evidence" value="ECO:0007669"/>
    <property type="project" value="UniProtKB-SubCell"/>
</dbReference>
<sequence length="1437" mass="156197">MTRALIILLIGCLLQGALCQGFQAIVPESIDVLSGSCVTIPCSFDIDTTFKDNLDSRCKAIWRDQNHQDVFDSSKLTGDGELHGRLTEKNCTTTLNNIGPHKGKSYYFRLGCSGELKFNFKDFPINIVVKDDPPTPTLTPSTLNEKEGTSVSLTCSAPAPCLSHPPTLTWTPGLGDSEETLQEKQDKTKDKISVLTFNASHLHHGKEISCTAEYRKQDGSTRTSVSNVTADISCALCQRFQAIVPESIDVLSGSCVTIPCSFDIDTRFENDLDSSCKAIWRDQNDQDVFDSSKLTGDGELHGRLTEKNCTTTLNNIGPDKGKSYYFRVECSGKLKFNFKDFSINIVVKARPPTPTLRPSTLNEKEGTSVSLTCSAPAPCLSHPPTLTWTPGLGDSEETLKEKQDKTKDKISVLTFNASHLHHRKEISCTAAYRKQDGSTRTSVSSVTADISFAPKILPSSDCANPTDQINCSCETVGNPSPTLHWRRILPSWSAVAPTLWDLPVRHCMSSVLSIKHLQTHLNFSLLTKMARALNLLLAGCLLQGALCGQFKVSMPETINVLSGSCVTIPCSFDIEDTWKTNLDRSCRAIWKNNGVYIFDSSTPQQNEIKGQLTGNLRMKDCSTTLNNINHRNNNEYTFRLECNNGLKWDYNNEKLTIHVTADPPTPTLTPSTVKEKEGTSVRLTCSAPAPCLSHPPTLTWTPGLGDSEETLQENQDITKVQTSVLTFTASHLHHRKEISCTAAYRKQDGSTRTSVSSVTADISYPPKNIKASVSPSGPVRENSDVTLTCSSDANPAVRTFTWYRTDGGQDTIIGSGHTLTIKATQDNNHFVCKAENNLGAGRSNTVQIDVEYSPKNITVSVSPSGPVPEDSDVTLTCSSNAKPAVRNYTWYSADGGLETFMGTGPSLKIQAPKTSFFCKAENNLGDGRSNISQIDVQYSPINITVSVSPSGPVPEDSDVTLTCSSNANPAVRNYTWYSAYGGLETFMGTGPSLKIKAPKASFLCMAENDLGAGRSNLSQIDVQYPPEILPSSDCAKPAGQIKCSCETVGNPSPTLNWYLDGLPVNHSDKFTISSQSVNGTGLRSIMIVNHLQEKDLLTVVCSSTNSLGSASQKFCVHGAEHQTSQGPGMLPVFITTIFALLLLVCYLLWVIRTQKTRLNPPNSQCKGDTSTVAMNQLPTSDTSTVAMNQLPTSETSTVAMNQLPTSDTSTVAMNQLPTSETSTVAMNQLPTSDTSTVAMNQLPTSDTSTVAMNQLPTSDTSTVAMNQLPTSETSTVAMNQLPTSDTSSVAMNQLPTNGERDEIPNTTEEDIYANSSVMRLANTTISETNNTNSPGSEPENADGDFKSSKEKEEGSNVIYSSVNWKSKKKKGKDSGDMDQPGSSYLEEERCTAGAMRRNVVSNAVEMESLYAEPKLVKKEVECEYAQVKFKDKNAMHK</sequence>
<dbReference type="Pfam" id="PF08205">
    <property type="entry name" value="C2-set_2"/>
    <property type="match status" value="1"/>
</dbReference>
<feature type="domain" description="Ig-like" evidence="7">
    <location>
        <begin position="854"/>
        <end position="937"/>
    </location>
</feature>
<comment type="caution">
    <text evidence="8">The sequence shown here is derived from an EMBL/GenBank/DDBJ whole genome shotgun (WGS) entry which is preliminary data.</text>
</comment>
<evidence type="ECO:0000256" key="3">
    <source>
        <dbReference type="ARBA" id="ARBA00023157"/>
    </source>
</evidence>
<dbReference type="EMBL" id="CAWUFR010000071">
    <property type="protein sequence ID" value="CAK6964291.1"/>
    <property type="molecule type" value="Genomic_DNA"/>
</dbReference>
<keyword evidence="2 5" id="KW-0472">Membrane</keyword>
<comment type="subcellular location">
    <subcellularLocation>
        <location evidence="1">Membrane</location>
        <topology evidence="1">Single-pass membrane protein</topology>
    </subcellularLocation>
</comment>
<keyword evidence="9" id="KW-1185">Reference proteome</keyword>
<accession>A0AAV1P1N5</accession>
<feature type="signal peptide" evidence="6">
    <location>
        <begin position="1"/>
        <end position="19"/>
    </location>
</feature>
<feature type="domain" description="Ig-like" evidence="7">
    <location>
        <begin position="134"/>
        <end position="226"/>
    </location>
</feature>
<dbReference type="Gene3D" id="2.60.40.10">
    <property type="entry name" value="Immunoglobulins"/>
    <property type="match status" value="10"/>
</dbReference>
<dbReference type="InterPro" id="IPR036179">
    <property type="entry name" value="Ig-like_dom_sf"/>
</dbReference>
<dbReference type="Pfam" id="PF07679">
    <property type="entry name" value="I-set"/>
    <property type="match status" value="1"/>
</dbReference>
<keyword evidence="5" id="KW-1133">Transmembrane helix</keyword>
<evidence type="ECO:0000313" key="8">
    <source>
        <dbReference type="EMBL" id="CAK6964291.1"/>
    </source>
</evidence>
<dbReference type="PANTHER" id="PTHR46484">
    <property type="entry name" value="SI:CH211-171H4.5-RELATED"/>
    <property type="match status" value="1"/>
</dbReference>